<dbReference type="Proteomes" id="UP000550787">
    <property type="component" value="Unassembled WGS sequence"/>
</dbReference>
<proteinExistence type="predicted"/>
<dbReference type="GO" id="GO:0000976">
    <property type="term" value="F:transcription cis-regulatory region binding"/>
    <property type="evidence" value="ECO:0007669"/>
    <property type="project" value="TreeGrafter"/>
</dbReference>
<evidence type="ECO:0000256" key="4">
    <source>
        <dbReference type="SAM" id="MobiDB-lite"/>
    </source>
</evidence>
<reference evidence="6 7" key="1">
    <citation type="submission" date="2020-04" db="EMBL/GenBank/DDBJ databases">
        <title>Description of novel Gluconacetobacter.</title>
        <authorList>
            <person name="Sombolestani A."/>
        </authorList>
    </citation>
    <scope>NUCLEOTIDE SEQUENCE [LARGE SCALE GENOMIC DNA]</scope>
    <source>
        <strain evidence="6 7">LMG 7603</strain>
    </source>
</reference>
<gene>
    <name evidence="6" type="ORF">HLH33_01450</name>
</gene>
<keyword evidence="1" id="KW-0805">Transcription regulation</keyword>
<evidence type="ECO:0000313" key="6">
    <source>
        <dbReference type="EMBL" id="MBB2154985.1"/>
    </source>
</evidence>
<keyword evidence="3" id="KW-0804">Transcription</keyword>
<evidence type="ECO:0000259" key="5">
    <source>
        <dbReference type="Pfam" id="PF16859"/>
    </source>
</evidence>
<organism evidence="6 7">
    <name type="scientific">Gluconacetobacter diazotrophicus</name>
    <name type="common">Acetobacter diazotrophicus</name>
    <dbReference type="NCBI Taxonomy" id="33996"/>
    <lineage>
        <taxon>Bacteria</taxon>
        <taxon>Pseudomonadati</taxon>
        <taxon>Pseudomonadota</taxon>
        <taxon>Alphaproteobacteria</taxon>
        <taxon>Acetobacterales</taxon>
        <taxon>Acetobacteraceae</taxon>
        <taxon>Gluconacetobacter</taxon>
    </lineage>
</organism>
<feature type="domain" description="Tetracyclin repressor-like C-terminal" evidence="5">
    <location>
        <begin position="92"/>
        <end position="194"/>
    </location>
</feature>
<dbReference type="GO" id="GO:0003700">
    <property type="term" value="F:DNA-binding transcription factor activity"/>
    <property type="evidence" value="ECO:0007669"/>
    <property type="project" value="TreeGrafter"/>
</dbReference>
<evidence type="ECO:0000313" key="7">
    <source>
        <dbReference type="Proteomes" id="UP000550787"/>
    </source>
</evidence>
<dbReference type="PANTHER" id="PTHR30055:SF148">
    <property type="entry name" value="TETR-FAMILY TRANSCRIPTIONAL REGULATOR"/>
    <property type="match status" value="1"/>
</dbReference>
<sequence>MMDAKKQLSSLKDSPPQDSAEIRRRPGGRSARFHAAVIEATLAMMEAGEMPRVEEVARRAGVQKSSIYRRWETIGGLVFEAVGMKARLTMPLPDTGSCQDDLRTYLASMVAFHRSDFGRLVTRLIVDVPEAVRREFWRARLDAASILLKRGQARGEVAQGLDVRLATEMLIAPLYFRALVSAEEVVPELADTISGLVLSGAAS</sequence>
<comment type="caution">
    <text evidence="6">The sequence shown here is derived from an EMBL/GenBank/DDBJ whole genome shotgun (WGS) entry which is preliminary data.</text>
</comment>
<dbReference type="AlphaFoldDB" id="A0A7W4I5A0"/>
<dbReference type="InterPro" id="IPR009057">
    <property type="entry name" value="Homeodomain-like_sf"/>
</dbReference>
<dbReference type="EMBL" id="JABEQG010000002">
    <property type="protein sequence ID" value="MBB2154985.1"/>
    <property type="molecule type" value="Genomic_DNA"/>
</dbReference>
<dbReference type="Gene3D" id="1.10.357.10">
    <property type="entry name" value="Tetracycline Repressor, domain 2"/>
    <property type="match status" value="1"/>
</dbReference>
<evidence type="ECO:0000256" key="1">
    <source>
        <dbReference type="ARBA" id="ARBA00023015"/>
    </source>
</evidence>
<dbReference type="InterPro" id="IPR036271">
    <property type="entry name" value="Tet_transcr_reg_TetR-rel_C_sf"/>
</dbReference>
<dbReference type="PANTHER" id="PTHR30055">
    <property type="entry name" value="HTH-TYPE TRANSCRIPTIONAL REGULATOR RUTR"/>
    <property type="match status" value="1"/>
</dbReference>
<dbReference type="InterPro" id="IPR050109">
    <property type="entry name" value="HTH-type_TetR-like_transc_reg"/>
</dbReference>
<dbReference type="RefSeq" id="WP_012553832.1">
    <property type="nucleotide sequence ID" value="NZ_JABEQG010000002.1"/>
</dbReference>
<keyword evidence="2" id="KW-0238">DNA-binding</keyword>
<dbReference type="SUPFAM" id="SSF46689">
    <property type="entry name" value="Homeodomain-like"/>
    <property type="match status" value="1"/>
</dbReference>
<feature type="region of interest" description="Disordered" evidence="4">
    <location>
        <begin position="1"/>
        <end position="28"/>
    </location>
</feature>
<evidence type="ECO:0000256" key="3">
    <source>
        <dbReference type="ARBA" id="ARBA00023163"/>
    </source>
</evidence>
<dbReference type="InterPro" id="IPR011075">
    <property type="entry name" value="TetR_C"/>
</dbReference>
<dbReference type="Gene3D" id="1.10.10.60">
    <property type="entry name" value="Homeodomain-like"/>
    <property type="match status" value="1"/>
</dbReference>
<protein>
    <submittedName>
        <fullName evidence="6">TetR/AcrR family transcriptional regulator C-terminal ligand-binding domain-containing protein</fullName>
    </submittedName>
</protein>
<dbReference type="SUPFAM" id="SSF48498">
    <property type="entry name" value="Tetracyclin repressor-like, C-terminal domain"/>
    <property type="match status" value="1"/>
</dbReference>
<name>A0A7W4I5A0_GLUDI</name>
<dbReference type="Pfam" id="PF16859">
    <property type="entry name" value="TetR_C_11"/>
    <property type="match status" value="1"/>
</dbReference>
<evidence type="ECO:0000256" key="2">
    <source>
        <dbReference type="ARBA" id="ARBA00023125"/>
    </source>
</evidence>
<accession>A0A7W4I5A0</accession>